<accession>A0A9P8MLB1</accession>
<dbReference type="PANTHER" id="PTHR12350">
    <property type="entry name" value="HISTONE-LYSINE N-METHYLTRANSFERASE-RELATED"/>
    <property type="match status" value="1"/>
</dbReference>
<dbReference type="RefSeq" id="XP_044715891.1">
    <property type="nucleotide sequence ID" value="XM_044869149.1"/>
</dbReference>
<dbReference type="PANTHER" id="PTHR12350:SF19">
    <property type="entry name" value="SET DOMAIN-CONTAINING PROTEIN"/>
    <property type="match status" value="1"/>
</dbReference>
<dbReference type="OrthoDB" id="5984008at2759"/>
<organism evidence="1 2">
    <name type="scientific">Hirsutella rhossiliensis</name>
    <dbReference type="NCBI Taxonomy" id="111463"/>
    <lineage>
        <taxon>Eukaryota</taxon>
        <taxon>Fungi</taxon>
        <taxon>Dikarya</taxon>
        <taxon>Ascomycota</taxon>
        <taxon>Pezizomycotina</taxon>
        <taxon>Sordariomycetes</taxon>
        <taxon>Hypocreomycetidae</taxon>
        <taxon>Hypocreales</taxon>
        <taxon>Ophiocordycipitaceae</taxon>
        <taxon>Hirsutella</taxon>
    </lineage>
</organism>
<dbReference type="InterPro" id="IPR053201">
    <property type="entry name" value="Flavunoidine_N-MTase"/>
</dbReference>
<reference evidence="1" key="1">
    <citation type="submission" date="2021-09" db="EMBL/GenBank/DDBJ databases">
        <title>A high-quality genome of the endoparasitic fungus Hirsutella rhossiliensis with a comparison of Hirsutella genomes reveals transposable elements contributing to genome size variation.</title>
        <authorList>
            <person name="Lin R."/>
            <person name="Jiao Y."/>
            <person name="Sun X."/>
            <person name="Ling J."/>
            <person name="Xie B."/>
            <person name="Cheng X."/>
        </authorList>
    </citation>
    <scope>NUCLEOTIDE SEQUENCE</scope>
    <source>
        <strain evidence="1">HR02</strain>
    </source>
</reference>
<comment type="caution">
    <text evidence="1">The sequence shown here is derived from an EMBL/GenBank/DDBJ whole genome shotgun (WGS) entry which is preliminary data.</text>
</comment>
<proteinExistence type="predicted"/>
<name>A0A9P8MLB1_9HYPO</name>
<dbReference type="Gene3D" id="2.170.270.10">
    <property type="entry name" value="SET domain"/>
    <property type="match status" value="1"/>
</dbReference>
<sequence length="232" mass="26084">MMPLIPHWPQPSHPDIQEVIVSNTAYKTKSVSNISLPPFGTFAKLSFPPCTVAARATYATVQTGRDTHLLLNSDLVYINHSCEPSLIFDMSRNVILAGPRGLETGDELTFFYPSTEWDMAQTFECHCDKPACLGTISGAKHLTSEQLKGVQLNDHIRELLDERSSFNRGTKRPPRPLTVFPVQLTPQTPIVQQTAKHGGFKEPIYLPRMKSRVSKEPCHLIDKPKRICLRHN</sequence>
<dbReference type="GeneID" id="68359807"/>
<protein>
    <submittedName>
        <fullName evidence="1">Galactose-proton symport</fullName>
    </submittedName>
</protein>
<dbReference type="EMBL" id="JAIZPD010000016">
    <property type="protein sequence ID" value="KAH0958378.1"/>
    <property type="molecule type" value="Genomic_DNA"/>
</dbReference>
<dbReference type="SUPFAM" id="SSF82199">
    <property type="entry name" value="SET domain"/>
    <property type="match status" value="1"/>
</dbReference>
<dbReference type="Proteomes" id="UP000824596">
    <property type="component" value="Unassembled WGS sequence"/>
</dbReference>
<evidence type="ECO:0000313" key="1">
    <source>
        <dbReference type="EMBL" id="KAH0958378.1"/>
    </source>
</evidence>
<evidence type="ECO:0000313" key="2">
    <source>
        <dbReference type="Proteomes" id="UP000824596"/>
    </source>
</evidence>
<dbReference type="InterPro" id="IPR046341">
    <property type="entry name" value="SET_dom_sf"/>
</dbReference>
<gene>
    <name evidence="1" type="ORF">HRG_10679</name>
</gene>
<keyword evidence="2" id="KW-1185">Reference proteome</keyword>
<dbReference type="AlphaFoldDB" id="A0A9P8MLB1"/>